<dbReference type="GeneID" id="118414027"/>
<reference evidence="4" key="2">
    <citation type="submission" date="2025-08" db="UniProtKB">
        <authorList>
            <consortium name="RefSeq"/>
        </authorList>
    </citation>
    <scope>IDENTIFICATION</scope>
    <source>
        <strain evidence="4">S238N-H82</strain>
        <tissue evidence="4">Testes</tissue>
    </source>
</reference>
<reference evidence="3" key="1">
    <citation type="journal article" date="2020" name="Nat. Ecol. Evol.">
        <title>Deeply conserved synteny resolves early events in vertebrate evolution.</title>
        <authorList>
            <person name="Simakov O."/>
            <person name="Marletaz F."/>
            <person name="Yue J.X."/>
            <person name="O'Connell B."/>
            <person name="Jenkins J."/>
            <person name="Brandt A."/>
            <person name="Calef R."/>
            <person name="Tung C.H."/>
            <person name="Huang T.K."/>
            <person name="Schmutz J."/>
            <person name="Satoh N."/>
            <person name="Yu J.K."/>
            <person name="Putnam N.H."/>
            <person name="Green R.E."/>
            <person name="Rokhsar D.S."/>
        </authorList>
    </citation>
    <scope>NUCLEOTIDE SEQUENCE [LARGE SCALE GENOMIC DNA]</scope>
    <source>
        <strain evidence="3">S238N-H82</strain>
    </source>
</reference>
<keyword evidence="2" id="KW-1133">Transmembrane helix</keyword>
<feature type="compositionally biased region" description="Basic and acidic residues" evidence="1">
    <location>
        <begin position="1162"/>
        <end position="1197"/>
    </location>
</feature>
<feature type="transmembrane region" description="Helical" evidence="2">
    <location>
        <begin position="626"/>
        <end position="651"/>
    </location>
</feature>
<gene>
    <name evidence="4" type="primary">LOC118414027</name>
</gene>
<accession>A0A9J7MND5</accession>
<feature type="region of interest" description="Disordered" evidence="1">
    <location>
        <begin position="1127"/>
        <end position="1255"/>
    </location>
</feature>
<sequence>MLATENVTTPVNVTAAINVTDVTMPADNVTAIATTVVTMLVTENATTPVNVTDVATAVTLPATDTVTPAMNMTVATMPDNTTDAPSVTGNATIAENVTVVASTPTSTTLAENITAITDFNTTMPVNVTVPTATVTAENITDIIYFNTTMPLNVTMPTVTAESITAITSADFNTTIPLNVTVPTVTVSAENITSTTGVSATATTENITAGLVHNITAVTPTTTAAGNESVTTAVTNVPPTTTALNNITSANVTDAENTTAVVTDLTTVLSNATVVTMPVTVTVTPVVENTTAVTVNTTAITGPSITAVTDNVTAVTGVTPATSVSSNETATDNTTAVPTTPMSSVSPTGASPAVTAAENDTTTVSMTTMAATGITANTTADTDTASTAMAITGATPTAPVTTAVSTNISTTVGATSLAATPVSSEAANVTTGAATNTPEPSTAALTTKPSTAALTTQPENTTELAPTEAGTTAQPFVTVVNPSTIVENQLTILVLSLSNDLQQIMNEIGSIIQALTNLLQEWYEKALSNQAGQRRRLLQSPSIAPGSLVIQVINVTALPEGRLQVLFVVVNRNNNNSVVPPADVTAAFNQVSQQEIRAIASSVGFPLDITSHTVQPLVTEEAPASSLLWILGVVVGSLVFIIIILLVVYNFVTTKADAVEPKKPEELGNKLSERYVQKGGLGSVGLLIPAQLPGVPQTSRGQTSYQLSDETEEKDKEWITESGLKVDMSKGSITLIPPARPPGKDDVREFGTQHKQGKEAWSDKEAPPAERRLAVDEKPKRSKKEKREKWRGPAKKHRKEHERPRRTEIPVRPPVRLVGSYESVKSAASMDQIEHEAALFEHVALMNKLEDGENKKRDTPTVRFKATVHPLQALSSLPPLKDTPLVTKYTTENEVATEKEAALEEEDEVLREQKMKAVKEEDWDTLDTIIKLRAEVEHLRNKERQREKQKRQQQAAKTPGKADGPLTPLPPPKPLTQQEKQRMRVKEVWEDAQKQLEGLLEPQYFPQATMTPVARKMQAARRNRWRTQHSRHGSGHPADVLPGEVQFDKKMGRNMRAAQPKVGDYMRTDSNIKLVRVAPISDEANTTGRDMPITAQPRSIADQARREAAILGQGGDPYVQLLRMASIQSPMGPVPQPPQSPSQQLRDDEEVQRLLEEAFPLEDAGHDESRVEESVTSRSVTETERGTVKSGKTGDRKSQVSSKRKLRPKTAAVAPDDTLQSTSRGLSPRPPRQAFSEPRVPQLLTPPTGISLSGDRTPYHDPYYTPAMVDTVYGAQPSVRTSTPRAPRFSTMAQPTPAVDPYGHGLHHPGMGRPYRRVSPGTELPHIQPGRAPSHLVWQPETPAMMSRYGDLGPGAAMQNPIYDIPRPSVGGLDGSLYEPERTNLSFLDQLRSTPVRAYTQPSPYAGVQQPMAQPSQQPTTGQQPSREPITEHSLPGVMSSLTNEQRDTLLQLIREEYGKLEHERSTKES</sequence>
<evidence type="ECO:0000256" key="1">
    <source>
        <dbReference type="SAM" id="MobiDB-lite"/>
    </source>
</evidence>
<protein>
    <submittedName>
        <fullName evidence="4">Uncharacterized protein LOC118414027 isoform X1</fullName>
    </submittedName>
</protein>
<keyword evidence="2" id="KW-0812">Transmembrane</keyword>
<proteinExistence type="predicted"/>
<feature type="region of interest" description="Disordered" evidence="1">
    <location>
        <begin position="322"/>
        <end position="352"/>
    </location>
</feature>
<dbReference type="OMA" id="RRATNDY"/>
<feature type="compositionally biased region" description="Low complexity" evidence="1">
    <location>
        <begin position="1413"/>
        <end position="1425"/>
    </location>
</feature>
<dbReference type="PANTHER" id="PTHR21590:SF6">
    <property type="entry name" value="SEA DOMAIN-CONTAINING PROTEIN"/>
    <property type="match status" value="1"/>
</dbReference>
<feature type="compositionally biased region" description="Basic and acidic residues" evidence="1">
    <location>
        <begin position="741"/>
        <end position="790"/>
    </location>
</feature>
<keyword evidence="2" id="KW-0472">Membrane</keyword>
<feature type="compositionally biased region" description="Polar residues" evidence="1">
    <location>
        <begin position="695"/>
        <end position="707"/>
    </location>
</feature>
<keyword evidence="3" id="KW-1185">Reference proteome</keyword>
<organism evidence="3 4">
    <name type="scientific">Branchiostoma floridae</name>
    <name type="common">Florida lancelet</name>
    <name type="synonym">Amphioxus</name>
    <dbReference type="NCBI Taxonomy" id="7739"/>
    <lineage>
        <taxon>Eukaryota</taxon>
        <taxon>Metazoa</taxon>
        <taxon>Chordata</taxon>
        <taxon>Cephalochordata</taxon>
        <taxon>Leptocardii</taxon>
        <taxon>Amphioxiformes</taxon>
        <taxon>Branchiostomatidae</taxon>
        <taxon>Branchiostoma</taxon>
    </lineage>
</organism>
<feature type="region of interest" description="Disordered" evidence="1">
    <location>
        <begin position="1277"/>
        <end position="1297"/>
    </location>
</feature>
<dbReference type="Proteomes" id="UP000001554">
    <property type="component" value="Chromosome 4"/>
</dbReference>
<dbReference type="KEGG" id="bfo:118414027"/>
<evidence type="ECO:0000313" key="3">
    <source>
        <dbReference type="Proteomes" id="UP000001554"/>
    </source>
</evidence>
<feature type="region of interest" description="Disordered" evidence="1">
    <location>
        <begin position="938"/>
        <end position="986"/>
    </location>
</feature>
<dbReference type="RefSeq" id="XP_035673656.1">
    <property type="nucleotide sequence ID" value="XM_035817763.1"/>
</dbReference>
<dbReference type="OrthoDB" id="10058621at2759"/>
<evidence type="ECO:0000313" key="4">
    <source>
        <dbReference type="RefSeq" id="XP_035673656.1"/>
    </source>
</evidence>
<feature type="region of interest" description="Disordered" evidence="1">
    <location>
        <begin position="729"/>
        <end position="813"/>
    </location>
</feature>
<feature type="region of interest" description="Disordered" evidence="1">
    <location>
        <begin position="1399"/>
        <end position="1449"/>
    </location>
</feature>
<feature type="compositionally biased region" description="Low complexity" evidence="1">
    <location>
        <begin position="328"/>
        <end position="340"/>
    </location>
</feature>
<dbReference type="PANTHER" id="PTHR21590">
    <property type="entry name" value="SEA DOMAIN-CONTAINING PROTEIN"/>
    <property type="match status" value="1"/>
</dbReference>
<evidence type="ECO:0000256" key="2">
    <source>
        <dbReference type="SAM" id="Phobius"/>
    </source>
</evidence>
<feature type="region of interest" description="Disordered" evidence="1">
    <location>
        <begin position="692"/>
        <end position="716"/>
    </location>
</feature>
<name>A0A9J7MND5_BRAFL</name>